<accession>E5DQM9</accession>
<reference evidence="2 3" key="1">
    <citation type="journal article" date="2010" name="Virol. J.">
        <title>Genomes of the T4-related bacteriophages as windows on microbial genome evolution.</title>
        <authorList>
            <person name="Petrov V.M."/>
            <person name="Ratnayaka S."/>
            <person name="Nolan J.M."/>
            <person name="Miller E.S."/>
            <person name="Karam J.D."/>
        </authorList>
    </citation>
    <scope>NUCLEOTIDE SEQUENCE [LARGE SCALE GENOMIC DNA]</scope>
</reference>
<dbReference type="InterPro" id="IPR055838">
    <property type="entry name" value="DUF7415"/>
</dbReference>
<proteinExistence type="predicted"/>
<evidence type="ECO:0000259" key="1">
    <source>
        <dbReference type="Pfam" id="PF24187"/>
    </source>
</evidence>
<organism evidence="2 3">
    <name type="scientific">Aeromonas phage PX29</name>
    <dbReference type="NCBI Taxonomy" id="926067"/>
    <lineage>
        <taxon>Viruses</taxon>
        <taxon>Duplodnaviria</taxon>
        <taxon>Heunggongvirae</taxon>
        <taxon>Uroviricota</taxon>
        <taxon>Caudoviricetes</taxon>
        <taxon>Pantevenvirales</taxon>
        <taxon>Straboviridae</taxon>
        <taxon>Angelvirus</taxon>
        <taxon>Angelvirus px29</taxon>
    </lineage>
</organism>
<dbReference type="RefSeq" id="YP_009011725.1">
    <property type="nucleotide sequence ID" value="NC_023688.1"/>
</dbReference>
<name>E5DQM9_9CAUD</name>
<dbReference type="EMBL" id="GU396103">
    <property type="protein sequence ID" value="ADQ53015.1"/>
    <property type="molecule type" value="Genomic_DNA"/>
</dbReference>
<keyword evidence="3" id="KW-1185">Reference proteome</keyword>
<dbReference type="KEGG" id="vg:18560220"/>
<gene>
    <name evidence="2" type="ORF">PX29p296</name>
</gene>
<evidence type="ECO:0000313" key="3">
    <source>
        <dbReference type="Proteomes" id="UP000008726"/>
    </source>
</evidence>
<feature type="domain" description="DUF7415" evidence="1">
    <location>
        <begin position="6"/>
        <end position="46"/>
    </location>
</feature>
<sequence>MIMKKIDWNDMSSLGLIKRINEQVLHPLGLAMTRNPETGTSDYVLIAPDGVFEYDNTIKGRQSLTDEQIKTRVNELGHY</sequence>
<dbReference type="GeneID" id="18560220"/>
<dbReference type="Proteomes" id="UP000008726">
    <property type="component" value="Segment"/>
</dbReference>
<protein>
    <recommendedName>
        <fullName evidence="1">DUF7415 domain-containing protein</fullName>
    </recommendedName>
</protein>
<evidence type="ECO:0000313" key="2">
    <source>
        <dbReference type="EMBL" id="ADQ53015.1"/>
    </source>
</evidence>
<dbReference type="OrthoDB" id="27244at10239"/>
<dbReference type="Pfam" id="PF24187">
    <property type="entry name" value="DUF7415"/>
    <property type="match status" value="1"/>
</dbReference>